<feature type="compositionally biased region" description="Polar residues" evidence="1">
    <location>
        <begin position="451"/>
        <end position="467"/>
    </location>
</feature>
<protein>
    <submittedName>
        <fullName evidence="3">Uncharacterized protein</fullName>
    </submittedName>
</protein>
<dbReference type="EMBL" id="JABCKV010000020">
    <property type="protein sequence ID" value="KAG5646527.1"/>
    <property type="molecule type" value="Genomic_DNA"/>
</dbReference>
<dbReference type="AlphaFoldDB" id="A0A9P7GGE5"/>
<feature type="chain" id="PRO_5040178351" evidence="2">
    <location>
        <begin position="22"/>
        <end position="478"/>
    </location>
</feature>
<feature type="compositionally biased region" description="Polar residues" evidence="1">
    <location>
        <begin position="341"/>
        <end position="350"/>
    </location>
</feature>
<feature type="compositionally biased region" description="Polar residues" evidence="1">
    <location>
        <begin position="232"/>
        <end position="244"/>
    </location>
</feature>
<feature type="region of interest" description="Disordered" evidence="1">
    <location>
        <begin position="341"/>
        <end position="378"/>
    </location>
</feature>
<keyword evidence="4" id="KW-1185">Reference proteome</keyword>
<evidence type="ECO:0000256" key="2">
    <source>
        <dbReference type="SAM" id="SignalP"/>
    </source>
</evidence>
<accession>A0A9P7GGE5</accession>
<evidence type="ECO:0000313" key="4">
    <source>
        <dbReference type="Proteomes" id="UP000775547"/>
    </source>
</evidence>
<feature type="region of interest" description="Disordered" evidence="1">
    <location>
        <begin position="232"/>
        <end position="272"/>
    </location>
</feature>
<reference evidence="3" key="1">
    <citation type="submission" date="2020-07" db="EMBL/GenBank/DDBJ databases">
        <authorList>
            <person name="Nieuwenhuis M."/>
            <person name="Van De Peppel L.J.J."/>
        </authorList>
    </citation>
    <scope>NUCLEOTIDE SEQUENCE</scope>
    <source>
        <strain evidence="3">AP01</strain>
        <tissue evidence="3">Mycelium</tissue>
    </source>
</reference>
<evidence type="ECO:0000256" key="1">
    <source>
        <dbReference type="SAM" id="MobiDB-lite"/>
    </source>
</evidence>
<proteinExistence type="predicted"/>
<keyword evidence="2" id="KW-0732">Signal</keyword>
<evidence type="ECO:0000313" key="3">
    <source>
        <dbReference type="EMBL" id="KAG5646527.1"/>
    </source>
</evidence>
<reference evidence="3" key="2">
    <citation type="submission" date="2021-10" db="EMBL/GenBank/DDBJ databases">
        <title>Phylogenomics reveals ancestral predisposition of the termite-cultivated fungus Termitomyces towards a domesticated lifestyle.</title>
        <authorList>
            <person name="Auxier B."/>
            <person name="Grum-Grzhimaylo A."/>
            <person name="Cardenas M.E."/>
            <person name="Lodge J.D."/>
            <person name="Laessoe T."/>
            <person name="Pedersen O."/>
            <person name="Smith M.E."/>
            <person name="Kuyper T.W."/>
            <person name="Franco-Molano E.A."/>
            <person name="Baroni T.J."/>
            <person name="Aanen D.K."/>
        </authorList>
    </citation>
    <scope>NUCLEOTIDE SEQUENCE</scope>
    <source>
        <strain evidence="3">AP01</strain>
        <tissue evidence="3">Mycelium</tissue>
    </source>
</reference>
<comment type="caution">
    <text evidence="3">The sequence shown here is derived from an EMBL/GenBank/DDBJ whole genome shotgun (WGS) entry which is preliminary data.</text>
</comment>
<feature type="signal peptide" evidence="2">
    <location>
        <begin position="1"/>
        <end position="21"/>
    </location>
</feature>
<feature type="region of interest" description="Disordered" evidence="1">
    <location>
        <begin position="408"/>
        <end position="478"/>
    </location>
</feature>
<dbReference type="Proteomes" id="UP000775547">
    <property type="component" value="Unassembled WGS sequence"/>
</dbReference>
<sequence>MFFFAVLLFGVLALGPQVVLSLSFKFKLSEVKQCEPVSIIFDGNVNANALPMWLSLIPFNSSPVSIPIPNAAAGTSGVDVTFVPFATGTTFIASLSGASGESVAKVSDIIRVLPSPSGNSTCLPETEESEKAPTRFNIIPGTFSQCETFTLNYDRSIVSRAPTVRYYNPKGPSRLLNLTADEPETGSATYMLSYNRGKEVVLVFDDGSTHAESSALMSKRRRKRQLRIQFSSSLLETGNPSISPRSPFPDSPTVQNDATDAPPGFVKDPPYTSDKFLSPTAAYYPTRESMASWAQPTPEDQRFPRRLRMANDAYSPRDPDDRHTLHSLDIEGILNLAAIQSDRSSGQTTVPAPVGTPSPGPSSAQLDNPDPSFPARGHLRDASEIPFAPGTSMASALTLSSVVDPFTDNATKQPGSAHSPYSPIRAPHSAVVGLPTSPRHGPRFSRDRNSDISGIDQQKASYRSTKGSMGDYYGFARS</sequence>
<organism evidence="3 4">
    <name type="scientific">Asterophora parasitica</name>
    <dbReference type="NCBI Taxonomy" id="117018"/>
    <lineage>
        <taxon>Eukaryota</taxon>
        <taxon>Fungi</taxon>
        <taxon>Dikarya</taxon>
        <taxon>Basidiomycota</taxon>
        <taxon>Agaricomycotina</taxon>
        <taxon>Agaricomycetes</taxon>
        <taxon>Agaricomycetidae</taxon>
        <taxon>Agaricales</taxon>
        <taxon>Tricholomatineae</taxon>
        <taxon>Lyophyllaceae</taxon>
        <taxon>Asterophora</taxon>
    </lineage>
</organism>
<name>A0A9P7GGE5_9AGAR</name>
<dbReference type="OrthoDB" id="3266941at2759"/>
<gene>
    <name evidence="3" type="ORF">DXG03_003294</name>
</gene>